<dbReference type="PROSITE" id="PS50005">
    <property type="entry name" value="TPR"/>
    <property type="match status" value="2"/>
</dbReference>
<keyword evidence="5" id="KW-1185">Reference proteome</keyword>
<organism evidence="4 5">
    <name type="scientific">Desulfofustis glycolicus DSM 9705</name>
    <dbReference type="NCBI Taxonomy" id="1121409"/>
    <lineage>
        <taxon>Bacteria</taxon>
        <taxon>Pseudomonadati</taxon>
        <taxon>Thermodesulfobacteriota</taxon>
        <taxon>Desulfobulbia</taxon>
        <taxon>Desulfobulbales</taxon>
        <taxon>Desulfocapsaceae</taxon>
        <taxon>Desulfofustis</taxon>
    </lineage>
</organism>
<name>A0A1M5Y3L6_9BACT</name>
<feature type="repeat" description="TPR" evidence="3">
    <location>
        <begin position="422"/>
        <end position="455"/>
    </location>
</feature>
<dbReference type="PANTHER" id="PTHR44858">
    <property type="entry name" value="TETRATRICOPEPTIDE REPEAT PROTEIN 6"/>
    <property type="match status" value="1"/>
</dbReference>
<evidence type="ECO:0000256" key="3">
    <source>
        <dbReference type="PROSITE-ProRule" id="PRU00339"/>
    </source>
</evidence>
<gene>
    <name evidence="4" type="ORF">SAMN02745124_03609</name>
</gene>
<dbReference type="InterPro" id="IPR050498">
    <property type="entry name" value="Ycf3"/>
</dbReference>
<dbReference type="PANTHER" id="PTHR44858:SF1">
    <property type="entry name" value="UDP-N-ACETYLGLUCOSAMINE--PEPTIDE N-ACETYLGLUCOSAMINYLTRANSFERASE SPINDLY-RELATED"/>
    <property type="match status" value="1"/>
</dbReference>
<dbReference type="RefSeq" id="WP_073378251.1">
    <property type="nucleotide sequence ID" value="NZ_FQXS01000027.1"/>
</dbReference>
<dbReference type="SMART" id="SM00028">
    <property type="entry name" value="TPR"/>
    <property type="match status" value="6"/>
</dbReference>
<keyword evidence="2 3" id="KW-0802">TPR repeat</keyword>
<dbReference type="Gene3D" id="1.25.40.10">
    <property type="entry name" value="Tetratricopeptide repeat domain"/>
    <property type="match status" value="2"/>
</dbReference>
<dbReference type="InterPro" id="IPR011990">
    <property type="entry name" value="TPR-like_helical_dom_sf"/>
</dbReference>
<accession>A0A1M5Y3L6</accession>
<dbReference type="InterPro" id="IPR019734">
    <property type="entry name" value="TPR_rpt"/>
</dbReference>
<protein>
    <submittedName>
        <fullName evidence="4">Tetratricopeptide (TPR) repeat</fullName>
    </submittedName>
</protein>
<evidence type="ECO:0000313" key="5">
    <source>
        <dbReference type="Proteomes" id="UP000184139"/>
    </source>
</evidence>
<dbReference type="STRING" id="1121409.SAMN02745124_03609"/>
<sequence length="723" mass="80706">MRAASFPVSPVNGSLCLTDFSLLASRFKRVFFALVPTATDTRFLLIPADLPSTEKQQEQPWLTVARHAAQTGLPKKESPDSLYFPMCGAEREVLVAEVSGVDPLVLEKATDEWLADTGQALSDELKKIKGEFLDPITGLYGCNLFFEAVTEAIDRQDLHLVLIEALPPSRSIRDRFSPVLNTGSLLKNYNRRSFPLFHLGMAVFAILVSDQQRINLSSFCLSLITALKGHGCRRVRCGCTSVSLQRGDGRLLHDHPRLLLDEAWQALQVACRRGPFAFCDYDTLINPEHAPLRPISRSLIAKVRRRCRQLDVFSLVLFTFDFQKKVGADVLLDAGCETRHMLPFADGYLVIVGDARTDEVRAWAVGMIERICSNKGADYSLSAGISAYPEHGSRIAEIINNTRKALLHAAFFGPRSVVVFDAVSLNVSGDVFFAEGDWNAAVREYRRGLDRAPADINLLNSLGVTYALMNRTGDAVRSFTRVIDLEPDNFMALYNQGLGRQAVGQYRQAAASFSRAREVYNPEDTDQAGAIDDLLYQLGICFFHLGNYVSCMDMLTAWHARQGAVKSAGACCRYLGISAYHRQHFPDASRWLQLALAHDKFDAESLSLLGDSYRILGEGDDIALRLTEKAVEIAGPEPVFLLRWGRALAACGKYDQAIEQFRRCAAVRKTRIDAWLEIGTVYGLQGRYRQARRYIKKLITGRDVPDEIRSRAQTLCQHHESLR</sequence>
<evidence type="ECO:0000313" key="4">
    <source>
        <dbReference type="EMBL" id="SHI06592.1"/>
    </source>
</evidence>
<dbReference type="AlphaFoldDB" id="A0A1M5Y3L6"/>
<proteinExistence type="predicted"/>
<keyword evidence="1" id="KW-0677">Repeat</keyword>
<dbReference type="EMBL" id="FQXS01000027">
    <property type="protein sequence ID" value="SHI06592.1"/>
    <property type="molecule type" value="Genomic_DNA"/>
</dbReference>
<evidence type="ECO:0000256" key="1">
    <source>
        <dbReference type="ARBA" id="ARBA00022737"/>
    </source>
</evidence>
<evidence type="ECO:0000256" key="2">
    <source>
        <dbReference type="ARBA" id="ARBA00022803"/>
    </source>
</evidence>
<dbReference type="GO" id="GO:0046813">
    <property type="term" value="P:receptor-mediated virion attachment to host cell"/>
    <property type="evidence" value="ECO:0007669"/>
    <property type="project" value="TreeGrafter"/>
</dbReference>
<dbReference type="OrthoDB" id="5430072at2"/>
<dbReference type="SUPFAM" id="SSF48452">
    <property type="entry name" value="TPR-like"/>
    <property type="match status" value="1"/>
</dbReference>
<dbReference type="GO" id="GO:0009279">
    <property type="term" value="C:cell outer membrane"/>
    <property type="evidence" value="ECO:0007669"/>
    <property type="project" value="TreeGrafter"/>
</dbReference>
<dbReference type="Proteomes" id="UP000184139">
    <property type="component" value="Unassembled WGS sequence"/>
</dbReference>
<reference evidence="4 5" key="1">
    <citation type="submission" date="2016-11" db="EMBL/GenBank/DDBJ databases">
        <authorList>
            <person name="Jaros S."/>
            <person name="Januszkiewicz K."/>
            <person name="Wedrychowicz H."/>
        </authorList>
    </citation>
    <scope>NUCLEOTIDE SEQUENCE [LARGE SCALE GENOMIC DNA]</scope>
    <source>
        <strain evidence="4 5">DSM 9705</strain>
    </source>
</reference>
<dbReference type="Pfam" id="PF13432">
    <property type="entry name" value="TPR_16"/>
    <property type="match status" value="1"/>
</dbReference>
<feature type="repeat" description="TPR" evidence="3">
    <location>
        <begin position="456"/>
        <end position="489"/>
    </location>
</feature>